<reference evidence="1 2" key="1">
    <citation type="submission" date="2015-08" db="EMBL/GenBank/DDBJ databases">
        <authorList>
            <person name="Babu N.S."/>
            <person name="Beckwith C.J."/>
            <person name="Beseler K.G."/>
            <person name="Brison A."/>
            <person name="Carone J.V."/>
            <person name="Caskin T.P."/>
            <person name="Diamond M."/>
            <person name="Durham M.E."/>
            <person name="Foxe J.M."/>
            <person name="Go M."/>
            <person name="Henderson B.A."/>
            <person name="Jones I.B."/>
            <person name="McGettigan J.A."/>
            <person name="Micheletti S.J."/>
            <person name="Nasrallah M.E."/>
            <person name="Ortiz D."/>
            <person name="Piller C.R."/>
            <person name="Privatt S.R."/>
            <person name="Schneider S.L."/>
            <person name="Sharp S."/>
            <person name="Smith T.C."/>
            <person name="Stanton J.D."/>
            <person name="Ullery H.E."/>
            <person name="Wilson R.J."/>
            <person name="Serrano M.G."/>
            <person name="Buck G."/>
            <person name="Lee V."/>
            <person name="Wang Y."/>
            <person name="Carvalho R."/>
            <person name="Voegtly L."/>
            <person name="Shi R."/>
            <person name="Duckworth R."/>
            <person name="Johnson A."/>
            <person name="Loviza R."/>
            <person name="Walstead R."/>
            <person name="Shah Z."/>
            <person name="Kiflezghi M."/>
            <person name="Wade K."/>
            <person name="Ball S.L."/>
            <person name="Bradley K.W."/>
            <person name="Asai D.J."/>
            <person name="Bowman C.A."/>
            <person name="Russell D.A."/>
            <person name="Pope W.H."/>
            <person name="Jacobs-Sera D."/>
            <person name="Hendrix R.W."/>
            <person name="Hatfull G.F."/>
        </authorList>
    </citation>
    <scope>NUCLEOTIDE SEQUENCE [LARGE SCALE GENOMIC DNA]</scope>
    <source>
        <strain evidence="1 2">DSM 27648</strain>
    </source>
</reference>
<name>A0A0K1PUZ6_9BACT</name>
<dbReference type="OrthoDB" id="9149404at2"/>
<dbReference type="RefSeq" id="WP_146648497.1">
    <property type="nucleotide sequence ID" value="NZ_CP012333.1"/>
</dbReference>
<dbReference type="STRING" id="1391654.AKJ09_04014"/>
<accession>A0A0K1PUZ6</accession>
<dbReference type="Proteomes" id="UP000064967">
    <property type="component" value="Chromosome"/>
</dbReference>
<protein>
    <submittedName>
        <fullName evidence="1">Uncharacterized protein</fullName>
    </submittedName>
</protein>
<evidence type="ECO:0000313" key="2">
    <source>
        <dbReference type="Proteomes" id="UP000064967"/>
    </source>
</evidence>
<dbReference type="KEGG" id="llu:AKJ09_04014"/>
<dbReference type="AlphaFoldDB" id="A0A0K1PUZ6"/>
<gene>
    <name evidence="1" type="ORF">AKJ09_04014</name>
</gene>
<organism evidence="1 2">
    <name type="scientific">Labilithrix luteola</name>
    <dbReference type="NCBI Taxonomy" id="1391654"/>
    <lineage>
        <taxon>Bacteria</taxon>
        <taxon>Pseudomonadati</taxon>
        <taxon>Myxococcota</taxon>
        <taxon>Polyangia</taxon>
        <taxon>Polyangiales</taxon>
        <taxon>Labilitrichaceae</taxon>
        <taxon>Labilithrix</taxon>
    </lineage>
</organism>
<keyword evidence="2" id="KW-1185">Reference proteome</keyword>
<proteinExistence type="predicted"/>
<evidence type="ECO:0000313" key="1">
    <source>
        <dbReference type="EMBL" id="AKU97350.1"/>
    </source>
</evidence>
<dbReference type="EMBL" id="CP012333">
    <property type="protein sequence ID" value="AKU97350.1"/>
    <property type="molecule type" value="Genomic_DNA"/>
</dbReference>
<sequence>MPMLPPYMPASLQGSPVDFEWQGSLAHIGPEGAVTPLLKKLDGLTTCGQLSLCAGLLTWAAWRLRDETEEALPALELAEAAFAHQVDWRYVDRDAGHVRAVPEEPAALSALLQVSLFMWEGLSVDWFWDSYYAPISQTFHAAHIVQHIMPKAHRPAMVRWLDAAIERLQLHARAPDEPFRKQRSFPSLDEWKRFVGRHRGQPLPPCILDLETDYQPTQRQALVTGFLEGLDWERNRFLRSPKAMLALGFEGEPYRGPILQGDTA</sequence>